<dbReference type="HOGENOM" id="CLU_2534795_0_0_2"/>
<evidence type="ECO:0000313" key="2">
    <source>
        <dbReference type="Proteomes" id="UP000006101"/>
    </source>
</evidence>
<proteinExistence type="predicted"/>
<dbReference type="EMBL" id="CP003842">
    <property type="protein sequence ID" value="AFS81032.1"/>
    <property type="molecule type" value="Genomic_DNA"/>
</dbReference>
<dbReference type="AlphaFoldDB" id="K0B7A5"/>
<evidence type="ECO:0000313" key="1">
    <source>
        <dbReference type="EMBL" id="AFS81032.1"/>
    </source>
</evidence>
<name>K0B7A5_9ARCH</name>
<dbReference type="KEGG" id="nkr:NKOR_05745"/>
<dbReference type="GeneID" id="13725184"/>
<reference evidence="1 2" key="1">
    <citation type="journal article" date="2012" name="J. Bacteriol.">
        <title>Draft Genome Sequence of an Ammonia-Oxidizing Archaeon, "Candidatus Nitrosopumilus koreensis" AR1, from Marine Sediment.</title>
        <authorList>
            <person name="Park S.J."/>
            <person name="Kim J.G."/>
            <person name="Jung M.Y."/>
            <person name="Kim S.J."/>
            <person name="Cha I.T."/>
            <person name="Kwon K."/>
            <person name="Lee J.H."/>
            <person name="Rhee S.K."/>
        </authorList>
    </citation>
    <scope>NUCLEOTIDE SEQUENCE [LARGE SCALE GENOMIC DNA]</scope>
    <source>
        <strain evidence="1 2">AR1</strain>
    </source>
</reference>
<dbReference type="Proteomes" id="UP000006101">
    <property type="component" value="Chromosome"/>
</dbReference>
<accession>K0B7A5</accession>
<keyword evidence="2" id="KW-1185">Reference proteome</keyword>
<sequence length="83" mass="9507">MVIQNDEECKQLIDKLDKGLPPQMIDEIICYLETTKNSEFTMTLVKYLNNQNIQSRNSVWALSSQIAMIGEDVGKIKEHLGIH</sequence>
<dbReference type="PATRIC" id="fig|1229908.8.peg.1251"/>
<gene>
    <name evidence="1" type="ORF">NKOR_05745</name>
</gene>
<organism evidence="1 2">
    <name type="scientific">Candidatus Nitrosopumilus koreensis AR1</name>
    <dbReference type="NCBI Taxonomy" id="1229908"/>
    <lineage>
        <taxon>Archaea</taxon>
        <taxon>Nitrososphaerota</taxon>
        <taxon>Nitrososphaeria</taxon>
        <taxon>Nitrosopumilales</taxon>
        <taxon>Nitrosopumilaceae</taxon>
        <taxon>Nitrosopumilus</taxon>
    </lineage>
</organism>
<dbReference type="RefSeq" id="WP_014963417.1">
    <property type="nucleotide sequence ID" value="NC_018655.1"/>
</dbReference>
<protein>
    <submittedName>
        <fullName evidence="1">Uncharacterized protein</fullName>
    </submittedName>
</protein>